<dbReference type="Proteomes" id="UP000466442">
    <property type="component" value="Linkage Group LG1"/>
</dbReference>
<comment type="caution">
    <text evidence="1">The sequence shown here is derived from an EMBL/GenBank/DDBJ whole genome shotgun (WGS) entry which is preliminary data.</text>
</comment>
<name>A0A8S9Y8S3_APOLU</name>
<gene>
    <name evidence="1" type="ORF">GE061_001251</name>
</gene>
<accession>A0A8S9Y8S3</accession>
<dbReference type="Gene3D" id="2.40.70.10">
    <property type="entry name" value="Acid Proteases"/>
    <property type="match status" value="1"/>
</dbReference>
<sequence>MSRTLIRQVALRTEPKNVEIPSTSTPLVEEPDVCLPAVDSPFKQTMRIKVNLSGHDRVLIVDTGAQISVLTHPVPGVPIVPTRIQAWGADGQPMPFLGQQRLEVTIGPIKLTHAFRIFARDHSGLDLLGLDLLRRIPASIHLDSCEVRMIHPKTGQSIVISDVITGYLSPARPVPMPDIAQPMRPRIALVGGPHAFDSSHLLRPVNEEEPVTDDCPILDSSEEFPIEDLDDPVPDLLSVLNQQLQHLPTEDVNYVTRILSEYKNLFQRPDAQGCSMQVVHRIETGSHPPIYKKPYTVPHALRVIVEEQLNQMLEAEGD</sequence>
<evidence type="ECO:0000313" key="2">
    <source>
        <dbReference type="Proteomes" id="UP000466442"/>
    </source>
</evidence>
<evidence type="ECO:0000313" key="1">
    <source>
        <dbReference type="EMBL" id="KAF6216901.1"/>
    </source>
</evidence>
<dbReference type="EMBL" id="WIXP02000001">
    <property type="protein sequence ID" value="KAF6216901.1"/>
    <property type="molecule type" value="Genomic_DNA"/>
</dbReference>
<evidence type="ECO:0008006" key="3">
    <source>
        <dbReference type="Google" id="ProtNLM"/>
    </source>
</evidence>
<protein>
    <recommendedName>
        <fullName evidence="3">Peptidase A2 domain-containing protein</fullName>
    </recommendedName>
</protein>
<reference evidence="1" key="1">
    <citation type="journal article" date="2021" name="Mol. Ecol. Resour.">
        <title>Apolygus lucorum genome provides insights into omnivorousness and mesophyll feeding.</title>
        <authorList>
            <person name="Liu Y."/>
            <person name="Liu H."/>
            <person name="Wang H."/>
            <person name="Huang T."/>
            <person name="Liu B."/>
            <person name="Yang B."/>
            <person name="Yin L."/>
            <person name="Li B."/>
            <person name="Zhang Y."/>
            <person name="Zhang S."/>
            <person name="Jiang F."/>
            <person name="Zhang X."/>
            <person name="Ren Y."/>
            <person name="Wang B."/>
            <person name="Wang S."/>
            <person name="Lu Y."/>
            <person name="Wu K."/>
            <person name="Fan W."/>
            <person name="Wang G."/>
        </authorList>
    </citation>
    <scope>NUCLEOTIDE SEQUENCE</scope>
    <source>
        <strain evidence="1">12Hb</strain>
    </source>
</reference>
<dbReference type="OrthoDB" id="6646556at2759"/>
<dbReference type="AlphaFoldDB" id="A0A8S9Y8S3"/>
<organism evidence="1 2">
    <name type="scientific">Apolygus lucorum</name>
    <name type="common">Small green plant bug</name>
    <name type="synonym">Lygocoris lucorum</name>
    <dbReference type="NCBI Taxonomy" id="248454"/>
    <lineage>
        <taxon>Eukaryota</taxon>
        <taxon>Metazoa</taxon>
        <taxon>Ecdysozoa</taxon>
        <taxon>Arthropoda</taxon>
        <taxon>Hexapoda</taxon>
        <taxon>Insecta</taxon>
        <taxon>Pterygota</taxon>
        <taxon>Neoptera</taxon>
        <taxon>Paraneoptera</taxon>
        <taxon>Hemiptera</taxon>
        <taxon>Heteroptera</taxon>
        <taxon>Panheteroptera</taxon>
        <taxon>Cimicomorpha</taxon>
        <taxon>Miridae</taxon>
        <taxon>Mirini</taxon>
        <taxon>Apolygus</taxon>
    </lineage>
</organism>
<keyword evidence="2" id="KW-1185">Reference proteome</keyword>
<dbReference type="SUPFAM" id="SSF50630">
    <property type="entry name" value="Acid proteases"/>
    <property type="match status" value="1"/>
</dbReference>
<proteinExistence type="predicted"/>
<dbReference type="InterPro" id="IPR021109">
    <property type="entry name" value="Peptidase_aspartic_dom_sf"/>
</dbReference>